<dbReference type="InterPro" id="IPR000792">
    <property type="entry name" value="Tscrpt_reg_LuxR_C"/>
</dbReference>
<dbReference type="PROSITE" id="PS50043">
    <property type="entry name" value="HTH_LUXR_2"/>
    <property type="match status" value="1"/>
</dbReference>
<dbReference type="SMART" id="SM00421">
    <property type="entry name" value="HTH_LUXR"/>
    <property type="match status" value="1"/>
</dbReference>
<dbReference type="Gene3D" id="1.25.40.10">
    <property type="entry name" value="Tetratricopeptide repeat domain"/>
    <property type="match status" value="1"/>
</dbReference>
<dbReference type="InterPro" id="IPR011990">
    <property type="entry name" value="TPR-like_helical_dom_sf"/>
</dbReference>
<dbReference type="Pfam" id="PF00196">
    <property type="entry name" value="GerE"/>
    <property type="match status" value="1"/>
</dbReference>
<dbReference type="GO" id="GO:0006355">
    <property type="term" value="P:regulation of DNA-templated transcription"/>
    <property type="evidence" value="ECO:0007669"/>
    <property type="project" value="InterPro"/>
</dbReference>
<dbReference type="OrthoDB" id="3796539at2"/>
<keyword evidence="1" id="KW-0547">Nucleotide-binding</keyword>
<dbReference type="Pfam" id="PF13191">
    <property type="entry name" value="AAA_16"/>
    <property type="match status" value="1"/>
</dbReference>
<name>K5B9F7_MYCHD</name>
<accession>K5B9F7</accession>
<dbReference type="Gene3D" id="1.10.10.10">
    <property type="entry name" value="Winged helix-like DNA-binding domain superfamily/Winged helix DNA-binding domain"/>
    <property type="match status" value="1"/>
</dbReference>
<dbReference type="GO" id="GO:0003677">
    <property type="term" value="F:DNA binding"/>
    <property type="evidence" value="ECO:0007669"/>
    <property type="project" value="InterPro"/>
</dbReference>
<dbReference type="InterPro" id="IPR027417">
    <property type="entry name" value="P-loop_NTPase"/>
</dbReference>
<dbReference type="PANTHER" id="PTHR16305:SF35">
    <property type="entry name" value="TRANSCRIPTIONAL ACTIVATOR DOMAIN"/>
    <property type="match status" value="1"/>
</dbReference>
<dbReference type="Proteomes" id="UP000006265">
    <property type="component" value="Unassembled WGS sequence"/>
</dbReference>
<dbReference type="SUPFAM" id="SSF46894">
    <property type="entry name" value="C-terminal effector domain of the bipartite response regulators"/>
    <property type="match status" value="1"/>
</dbReference>
<evidence type="ECO:0000256" key="1">
    <source>
        <dbReference type="ARBA" id="ARBA00022741"/>
    </source>
</evidence>
<sequence>MSRTIDRPGQAEVVEDFLAAARSGSAALIIEGEAGIGKTTVWLSATEVAARRGFQVLVARPSAAESVLAYGSLADMLGGVDPGMWEHLPAPQRAALERVLLRADGTGPVDQRAVAAGFRSVVDALAGAGPVLLAIDDLQWLDTSSRLVIEFAARRMPAGVGLLATLRTDPSAPANASWVQLRDPQAVRRMVLPPFGLASLRELLLARLGRSFSRAALVRIHEIARGNPFYALELARATTDDRIVRLPDSLAELVRARIDRLSEEARTALLAVSCSSTPTVERVARATESHPEAVIGVLAEAIDDGIVSVEGHQIRFTHPLLAHGVHDGASFALRRSMHRRLAGIETEPELRARHLAMAAVSGDPDTLACLDAAAQSARRRGAPAAAAELADLAIGLGGDTPQRRIVSARNHFDAGDGERARKVLKHGLAALEAGPERAEMLSLLGAIEALDGSYLDAAQLLQRAIDEVGDEPASRARFLVLQAFARLNIGRRDTAAADVDEAVACAIRCGNAHLLSQALAMQCLMDCVRGRDFDPAKMRRALELEDPGAECLALTRPKNLHAMVLAYTGQLDEAARATRGIAEDCADRGEEVDQLFSYFHRVLVEIWRGDLHAADEIGSEAIELAQMLDGGVTRGVGLMLQHFLACYRGEVERARRLGSEALTALEPSYCGILINLVVTLNGFLEVSQGNYPQAVDVLEPLLAQLDPDLNGTEIIVGWFLPDLAEALIHSGRGGDAEPLVAALERNGRRLDRAWMTAVGGRCRAMLLAAGGDVDAAVRTAEEAMRAHDRTPMRFERARTLLVLGQLQRRRRRRDAATVALREALDAFERIGTPLWAERARAELHRGELGAGFAGLSETERRVAELSAAGMTNRDVAATLFISPKTVETYLGRIYRKLGIHSRAELGRLMAEQHQPDDK</sequence>
<organism evidence="3 4">
    <name type="scientific">Mycolicibacterium hassiacum (strain DSM 44199 / CIP 105218 / JCM 12690 / 3849)</name>
    <name type="common">Mycobacterium hassiacum</name>
    <dbReference type="NCBI Taxonomy" id="1122247"/>
    <lineage>
        <taxon>Bacteria</taxon>
        <taxon>Bacillati</taxon>
        <taxon>Actinomycetota</taxon>
        <taxon>Actinomycetes</taxon>
        <taxon>Mycobacteriales</taxon>
        <taxon>Mycobacteriaceae</taxon>
        <taxon>Mycolicibacterium</taxon>
    </lineage>
</organism>
<proteinExistence type="predicted"/>
<dbReference type="CDD" id="cd06170">
    <property type="entry name" value="LuxR_C_like"/>
    <property type="match status" value="1"/>
</dbReference>
<evidence type="ECO:0000256" key="2">
    <source>
        <dbReference type="ARBA" id="ARBA00022840"/>
    </source>
</evidence>
<dbReference type="STRING" id="1122247.GCA_000379865_01549"/>
<evidence type="ECO:0000313" key="3">
    <source>
        <dbReference type="EMBL" id="EKF25368.1"/>
    </source>
</evidence>
<dbReference type="InterPro" id="IPR016032">
    <property type="entry name" value="Sig_transdc_resp-reg_C-effctor"/>
</dbReference>
<dbReference type="PROSITE" id="PS00622">
    <property type="entry name" value="HTH_LUXR_1"/>
    <property type="match status" value="1"/>
</dbReference>
<dbReference type="PRINTS" id="PR00038">
    <property type="entry name" value="HTHLUXR"/>
</dbReference>
<keyword evidence="4" id="KW-1185">Reference proteome</keyword>
<dbReference type="InterPro" id="IPR036388">
    <property type="entry name" value="WH-like_DNA-bd_sf"/>
</dbReference>
<dbReference type="EMBL" id="AMRA01000016">
    <property type="protein sequence ID" value="EKF25368.1"/>
    <property type="molecule type" value="Genomic_DNA"/>
</dbReference>
<dbReference type="SUPFAM" id="SSF48452">
    <property type="entry name" value="TPR-like"/>
    <property type="match status" value="2"/>
</dbReference>
<dbReference type="RefSeq" id="WP_005624427.1">
    <property type="nucleotide sequence ID" value="NZ_AMRA01000016.1"/>
</dbReference>
<dbReference type="AlphaFoldDB" id="K5B9F7"/>
<dbReference type="GO" id="GO:0004016">
    <property type="term" value="F:adenylate cyclase activity"/>
    <property type="evidence" value="ECO:0007669"/>
    <property type="project" value="TreeGrafter"/>
</dbReference>
<dbReference type="eggNOG" id="COG2909">
    <property type="taxonomic scope" value="Bacteria"/>
</dbReference>
<dbReference type="SUPFAM" id="SSF52540">
    <property type="entry name" value="P-loop containing nucleoside triphosphate hydrolases"/>
    <property type="match status" value="1"/>
</dbReference>
<dbReference type="GO" id="GO:0005524">
    <property type="term" value="F:ATP binding"/>
    <property type="evidence" value="ECO:0007669"/>
    <property type="project" value="UniProtKB-KW"/>
</dbReference>
<evidence type="ECO:0000313" key="4">
    <source>
        <dbReference type="Proteomes" id="UP000006265"/>
    </source>
</evidence>
<dbReference type="PATRIC" id="fig|1122247.3.peg.581"/>
<protein>
    <submittedName>
        <fullName evidence="3">Bacterial regulatory s, luxR family protein</fullName>
    </submittedName>
</protein>
<dbReference type="InterPro" id="IPR041664">
    <property type="entry name" value="AAA_16"/>
</dbReference>
<gene>
    <name evidence="3" type="ORF">C731_0605</name>
</gene>
<comment type="caution">
    <text evidence="3">The sequence shown here is derived from an EMBL/GenBank/DDBJ whole genome shotgun (WGS) entry which is preliminary data.</text>
</comment>
<keyword evidence="2" id="KW-0067">ATP-binding</keyword>
<dbReference type="GO" id="GO:0005737">
    <property type="term" value="C:cytoplasm"/>
    <property type="evidence" value="ECO:0007669"/>
    <property type="project" value="TreeGrafter"/>
</dbReference>
<dbReference type="PANTHER" id="PTHR16305">
    <property type="entry name" value="TESTICULAR SOLUBLE ADENYLYL CYCLASE"/>
    <property type="match status" value="1"/>
</dbReference>
<reference evidence="3 4" key="1">
    <citation type="journal article" date="2012" name="J. Bacteriol.">
        <title>Genome sequence of Mycobacterium hassiacum DSM 44199, a rare source of heat-stable mycobacterial proteins.</title>
        <authorList>
            <person name="Tiago I."/>
            <person name="Maranha A."/>
            <person name="Mendes V."/>
            <person name="Alarico S."/>
            <person name="Moynihan P.J."/>
            <person name="Clarke A.J."/>
            <person name="Macedo-Ribeiro S."/>
            <person name="Pereira P.J."/>
            <person name="Empadinhas N."/>
        </authorList>
    </citation>
    <scope>NUCLEOTIDE SEQUENCE [LARGE SCALE GENOMIC DNA]</scope>
    <source>
        <strain evidence="4">DSM 44199 / CIP 105218 / JCM 12690 / 3849</strain>
    </source>
</reference>